<dbReference type="SUPFAM" id="SSF55073">
    <property type="entry name" value="Nucleotide cyclase"/>
    <property type="match status" value="1"/>
</dbReference>
<evidence type="ECO:0000256" key="5">
    <source>
        <dbReference type="SAM" id="SignalP"/>
    </source>
</evidence>
<dbReference type="InterPro" id="IPR043128">
    <property type="entry name" value="Rev_trsase/Diguanyl_cyclase"/>
</dbReference>
<dbReference type="Gene3D" id="3.30.70.270">
    <property type="match status" value="1"/>
</dbReference>
<evidence type="ECO:0000313" key="7">
    <source>
        <dbReference type="EMBL" id="QCF27675.1"/>
    </source>
</evidence>
<evidence type="ECO:0000256" key="2">
    <source>
        <dbReference type="ARBA" id="ARBA00012528"/>
    </source>
</evidence>
<feature type="transmembrane region" description="Helical" evidence="4">
    <location>
        <begin position="337"/>
        <end position="356"/>
    </location>
</feature>
<feature type="transmembrane region" description="Helical" evidence="4">
    <location>
        <begin position="213"/>
        <end position="238"/>
    </location>
</feature>
<dbReference type="PROSITE" id="PS50887">
    <property type="entry name" value="GGDEF"/>
    <property type="match status" value="1"/>
</dbReference>
<feature type="transmembrane region" description="Helical" evidence="4">
    <location>
        <begin position="305"/>
        <end position="325"/>
    </location>
</feature>
<proteinExistence type="predicted"/>
<dbReference type="InterPro" id="IPR000160">
    <property type="entry name" value="GGDEF_dom"/>
</dbReference>
<dbReference type="Pfam" id="PF07696">
    <property type="entry name" value="7TMR-DISMED2"/>
    <property type="match status" value="1"/>
</dbReference>
<dbReference type="EMBL" id="CP031093">
    <property type="protein sequence ID" value="QCF27675.1"/>
    <property type="molecule type" value="Genomic_DNA"/>
</dbReference>
<dbReference type="AlphaFoldDB" id="A0A4P7XL74"/>
<dbReference type="PANTHER" id="PTHR45138">
    <property type="entry name" value="REGULATORY COMPONENTS OF SENSORY TRANSDUCTION SYSTEM"/>
    <property type="match status" value="1"/>
</dbReference>
<evidence type="ECO:0000256" key="3">
    <source>
        <dbReference type="ARBA" id="ARBA00034247"/>
    </source>
</evidence>
<dbReference type="CDD" id="cd01949">
    <property type="entry name" value="GGDEF"/>
    <property type="match status" value="1"/>
</dbReference>
<dbReference type="InterPro" id="IPR011622">
    <property type="entry name" value="7TMR_DISM_rcpt_extracell_dom2"/>
</dbReference>
<feature type="domain" description="GGDEF" evidence="6">
    <location>
        <begin position="472"/>
        <end position="607"/>
    </location>
</feature>
<comment type="cofactor">
    <cofactor evidence="1">
        <name>Mg(2+)</name>
        <dbReference type="ChEBI" id="CHEBI:18420"/>
    </cofactor>
</comment>
<keyword evidence="4" id="KW-0812">Transmembrane</keyword>
<dbReference type="InterPro" id="IPR029787">
    <property type="entry name" value="Nucleotide_cyclase"/>
</dbReference>
<dbReference type="GO" id="GO:1902201">
    <property type="term" value="P:negative regulation of bacterial-type flagellum-dependent cell motility"/>
    <property type="evidence" value="ECO:0007669"/>
    <property type="project" value="TreeGrafter"/>
</dbReference>
<evidence type="ECO:0000256" key="4">
    <source>
        <dbReference type="SAM" id="Phobius"/>
    </source>
</evidence>
<dbReference type="GO" id="GO:0043709">
    <property type="term" value="P:cell adhesion involved in single-species biofilm formation"/>
    <property type="evidence" value="ECO:0007669"/>
    <property type="project" value="TreeGrafter"/>
</dbReference>
<dbReference type="Gene3D" id="2.60.40.2380">
    <property type="match status" value="1"/>
</dbReference>
<dbReference type="InterPro" id="IPR050469">
    <property type="entry name" value="Diguanylate_Cyclase"/>
</dbReference>
<dbReference type="RefSeq" id="WP_136550387.1">
    <property type="nucleotide sequence ID" value="NZ_CP031093.1"/>
</dbReference>
<keyword evidence="4" id="KW-0472">Membrane</keyword>
<protein>
    <recommendedName>
        <fullName evidence="2">diguanylate cyclase</fullName>
        <ecNumber evidence="2">2.7.7.65</ecNumber>
    </recommendedName>
</protein>
<dbReference type="FunFam" id="3.30.70.270:FF:000001">
    <property type="entry name" value="Diguanylate cyclase domain protein"/>
    <property type="match status" value="1"/>
</dbReference>
<dbReference type="SMART" id="SM00267">
    <property type="entry name" value="GGDEF"/>
    <property type="match status" value="1"/>
</dbReference>
<feature type="signal peptide" evidence="5">
    <location>
        <begin position="1"/>
        <end position="23"/>
    </location>
</feature>
<accession>A0A4P7XL74</accession>
<dbReference type="NCBIfam" id="TIGR00254">
    <property type="entry name" value="GGDEF"/>
    <property type="match status" value="1"/>
</dbReference>
<dbReference type="InterPro" id="IPR011623">
    <property type="entry name" value="7TMR_DISM_rcpt_extracell_dom1"/>
</dbReference>
<reference evidence="7 8" key="1">
    <citation type="submission" date="2018-07" db="EMBL/GenBank/DDBJ databases">
        <title>Marsedoiliclastica nanhaica gen. nov. sp. nov., a novel marine hydrocarbonoclastic bacterium isolated from an in-situ enriched hydrocarbon-degrading consortium in deep-sea sediment.</title>
        <authorList>
            <person name="Dong C."/>
            <person name="Ma T."/>
            <person name="Liu R."/>
            <person name="Shao Z."/>
        </authorList>
    </citation>
    <scope>NUCLEOTIDE SEQUENCE [LARGE SCALE GENOMIC DNA]</scope>
    <source>
        <strain evidence="8">soil36-7</strain>
    </source>
</reference>
<feature type="chain" id="PRO_5020651971" description="diguanylate cyclase" evidence="5">
    <location>
        <begin position="24"/>
        <end position="617"/>
    </location>
</feature>
<keyword evidence="8" id="KW-1185">Reference proteome</keyword>
<evidence type="ECO:0000259" key="6">
    <source>
        <dbReference type="PROSITE" id="PS50887"/>
    </source>
</evidence>
<dbReference type="Proteomes" id="UP000298049">
    <property type="component" value="Chromosome"/>
</dbReference>
<sequence>MPRSLLYCLLLFLFLLPASGLSAAVTIDGDTEFLSLGKYIDYVEDRDGSMTLAAVRAKSAASWTDSATNTPSFGYTNSAYWLRFELDKTDPGEMRFLLEIAYPVLDSIEVFVLREGELTEHYRLGDSQPFSSRVIDHPNFLVPIPIGTNTELQVYLRVQSSSSVQIPVNLWRADRLVEHNYAAATGNALFYGAMLIMAIYNLLIFITVRDISYFYYVMYVLSMALLMAGIQGLSFQFLWPEAVGWNDVSMVVALSGMVFFPCFFTRSFLAIPRTRPLLSKCLFGLGLLAVATMVSGFFLPYRTAMVATMLLSIVTILANYTSGILRWLDGYHAARYYNFAWTFMLTGGLILAFNKLGMIPRNWFTEHAAQLGAGTEIMLLSFALANRMTHDRRLREQAQKESADAQQQLLANQIRANQDLDRIVRQRTEELERSNAKLQEMSSTDGLTGLQNRRFFDELLQNEYRRAYRDKTPIALVMIDLDHFKSFNDTHGHQFGDLCLIKVGKMIKDNIRRPPDTAARYGGEEFVILLPNTDTAGALCVARNMLDILAATTISDGTICQQVTASIGIASHIPDDCTTPHGLLKEADINLYAAKANGRNRVEWQSPATPDLADTAP</sequence>
<dbReference type="GO" id="GO:0005886">
    <property type="term" value="C:plasma membrane"/>
    <property type="evidence" value="ECO:0007669"/>
    <property type="project" value="TreeGrafter"/>
</dbReference>
<gene>
    <name evidence="7" type="ORF">soil367_18055</name>
</gene>
<evidence type="ECO:0000256" key="1">
    <source>
        <dbReference type="ARBA" id="ARBA00001946"/>
    </source>
</evidence>
<dbReference type="PANTHER" id="PTHR45138:SF9">
    <property type="entry name" value="DIGUANYLATE CYCLASE DGCM-RELATED"/>
    <property type="match status" value="1"/>
</dbReference>
<dbReference type="GO" id="GO:0052621">
    <property type="term" value="F:diguanylate cyclase activity"/>
    <property type="evidence" value="ECO:0007669"/>
    <property type="project" value="UniProtKB-EC"/>
</dbReference>
<dbReference type="OrthoDB" id="5289013at2"/>
<keyword evidence="5" id="KW-0732">Signal</keyword>
<evidence type="ECO:0000313" key="8">
    <source>
        <dbReference type="Proteomes" id="UP000298049"/>
    </source>
</evidence>
<organism evidence="7 8">
    <name type="scientific">Hydrocarboniclastica marina</name>
    <dbReference type="NCBI Taxonomy" id="2259620"/>
    <lineage>
        <taxon>Bacteria</taxon>
        <taxon>Pseudomonadati</taxon>
        <taxon>Pseudomonadota</taxon>
        <taxon>Gammaproteobacteria</taxon>
        <taxon>Alteromonadales</taxon>
        <taxon>Alteromonadaceae</taxon>
        <taxon>Hydrocarboniclastica</taxon>
    </lineage>
</organism>
<feature type="transmembrane region" description="Helical" evidence="4">
    <location>
        <begin position="188"/>
        <end position="206"/>
    </location>
</feature>
<dbReference type="Pfam" id="PF00990">
    <property type="entry name" value="GGDEF"/>
    <property type="match status" value="1"/>
</dbReference>
<dbReference type="KEGG" id="hmi:soil367_18055"/>
<feature type="transmembrane region" description="Helical" evidence="4">
    <location>
        <begin position="250"/>
        <end position="269"/>
    </location>
</feature>
<name>A0A4P7XL74_9ALTE</name>
<comment type="catalytic activity">
    <reaction evidence="3">
        <text>2 GTP = 3',3'-c-di-GMP + 2 diphosphate</text>
        <dbReference type="Rhea" id="RHEA:24898"/>
        <dbReference type="ChEBI" id="CHEBI:33019"/>
        <dbReference type="ChEBI" id="CHEBI:37565"/>
        <dbReference type="ChEBI" id="CHEBI:58805"/>
        <dbReference type="EC" id="2.7.7.65"/>
    </reaction>
</comment>
<keyword evidence="4" id="KW-1133">Transmembrane helix</keyword>
<feature type="transmembrane region" description="Helical" evidence="4">
    <location>
        <begin position="368"/>
        <end position="385"/>
    </location>
</feature>
<dbReference type="Pfam" id="PF07695">
    <property type="entry name" value="7TMR-DISM_7TM"/>
    <property type="match status" value="1"/>
</dbReference>
<dbReference type="EC" id="2.7.7.65" evidence="2"/>
<feature type="transmembrane region" description="Helical" evidence="4">
    <location>
        <begin position="281"/>
        <end position="299"/>
    </location>
</feature>